<comment type="caution">
    <text evidence="2">The sequence shown here is derived from an EMBL/GenBank/DDBJ whole genome shotgun (WGS) entry which is preliminary data.</text>
</comment>
<name>A0A8T2NIG3_9TELE</name>
<dbReference type="EMBL" id="JAFBMS010000046">
    <property type="protein sequence ID" value="KAG9340049.1"/>
    <property type="molecule type" value="Genomic_DNA"/>
</dbReference>
<sequence length="101" mass="10536">MSVGARQDKGAVAGAKPAAKPGSPHPSTTPKTPTPPPSPTYLWPLLLTPPPLHHTHQYHACLCGSISSCDAFLNVFQSKGLRAEVICPCASSPEALTVAIR</sequence>
<dbReference type="PANTHER" id="PTHR22754:SF33">
    <property type="entry name" value="DISCO-INTERACTING PROTEIN 2 HOMOLOG C"/>
    <property type="match status" value="1"/>
</dbReference>
<dbReference type="PANTHER" id="PTHR22754">
    <property type="entry name" value="DISCO-INTERACTING PROTEIN 2 DIP2 -RELATED"/>
    <property type="match status" value="1"/>
</dbReference>
<feature type="non-terminal residue" evidence="2">
    <location>
        <position position="1"/>
    </location>
</feature>
<proteinExistence type="predicted"/>
<protein>
    <submittedName>
        <fullName evidence="2">Uncharacterized protein</fullName>
    </submittedName>
</protein>
<evidence type="ECO:0000313" key="2">
    <source>
        <dbReference type="EMBL" id="KAG9340049.1"/>
    </source>
</evidence>
<dbReference type="OrthoDB" id="9804402at2759"/>
<organism evidence="2 3">
    <name type="scientific">Albula glossodonta</name>
    <name type="common">roundjaw bonefish</name>
    <dbReference type="NCBI Taxonomy" id="121402"/>
    <lineage>
        <taxon>Eukaryota</taxon>
        <taxon>Metazoa</taxon>
        <taxon>Chordata</taxon>
        <taxon>Craniata</taxon>
        <taxon>Vertebrata</taxon>
        <taxon>Euteleostomi</taxon>
        <taxon>Actinopterygii</taxon>
        <taxon>Neopterygii</taxon>
        <taxon>Teleostei</taxon>
        <taxon>Albuliformes</taxon>
        <taxon>Albulidae</taxon>
        <taxon>Albula</taxon>
    </lineage>
</organism>
<evidence type="ECO:0000256" key="1">
    <source>
        <dbReference type="SAM" id="MobiDB-lite"/>
    </source>
</evidence>
<dbReference type="Proteomes" id="UP000824540">
    <property type="component" value="Unassembled WGS sequence"/>
</dbReference>
<reference evidence="2" key="1">
    <citation type="thesis" date="2021" institute="BYU ScholarsArchive" country="Provo, UT, USA">
        <title>Applications of and Algorithms for Genome Assembly and Genomic Analyses with an Emphasis on Marine Teleosts.</title>
        <authorList>
            <person name="Pickett B.D."/>
        </authorList>
    </citation>
    <scope>NUCLEOTIDE SEQUENCE</scope>
    <source>
        <strain evidence="2">HI-2016</strain>
    </source>
</reference>
<evidence type="ECO:0000313" key="3">
    <source>
        <dbReference type="Proteomes" id="UP000824540"/>
    </source>
</evidence>
<keyword evidence="3" id="KW-1185">Reference proteome</keyword>
<dbReference type="AlphaFoldDB" id="A0A8T2NIG3"/>
<feature type="region of interest" description="Disordered" evidence="1">
    <location>
        <begin position="1"/>
        <end position="40"/>
    </location>
</feature>
<feature type="compositionally biased region" description="Low complexity" evidence="1">
    <location>
        <begin position="10"/>
        <end position="31"/>
    </location>
</feature>
<accession>A0A8T2NIG3</accession>
<gene>
    <name evidence="2" type="ORF">JZ751_021966</name>
</gene>